<dbReference type="EMBL" id="MIGB01000043">
    <property type="protein sequence ID" value="OSY36094.1"/>
    <property type="molecule type" value="Genomic_DNA"/>
</dbReference>
<feature type="domain" description="DUF397" evidence="1">
    <location>
        <begin position="5"/>
        <end position="51"/>
    </location>
</feature>
<evidence type="ECO:0000313" key="2">
    <source>
        <dbReference type="EMBL" id="OSY36094.1"/>
    </source>
</evidence>
<dbReference type="Pfam" id="PF04149">
    <property type="entry name" value="DUF397"/>
    <property type="match status" value="1"/>
</dbReference>
<sequence>MVQVRSSFCYGGECVQVEFLQRAGVLVSHPEQPEPLYFTRGEWQAFIAGVKNGDFDLPD</sequence>
<evidence type="ECO:0000259" key="1">
    <source>
        <dbReference type="Pfam" id="PF04149"/>
    </source>
</evidence>
<protein>
    <recommendedName>
        <fullName evidence="1">DUF397 domain-containing protein</fullName>
    </recommendedName>
</protein>
<dbReference type="RefSeq" id="WP_232021679.1">
    <property type="nucleotide sequence ID" value="NZ_AP018920.1"/>
</dbReference>
<dbReference type="AlphaFoldDB" id="A0A1Y2MLF0"/>
<proteinExistence type="predicted"/>
<name>A0A1Y2MLF0_PSEAH</name>
<dbReference type="InterPro" id="IPR007278">
    <property type="entry name" value="DUF397"/>
</dbReference>
<accession>A0A1Y2MLF0</accession>
<evidence type="ECO:0000313" key="3">
    <source>
        <dbReference type="Proteomes" id="UP000194360"/>
    </source>
</evidence>
<organism evidence="2 3">
    <name type="scientific">Pseudonocardia autotrophica</name>
    <name type="common">Amycolata autotrophica</name>
    <name type="synonym">Nocardia autotrophica</name>
    <dbReference type="NCBI Taxonomy" id="2074"/>
    <lineage>
        <taxon>Bacteria</taxon>
        <taxon>Bacillati</taxon>
        <taxon>Actinomycetota</taxon>
        <taxon>Actinomycetes</taxon>
        <taxon>Pseudonocardiales</taxon>
        <taxon>Pseudonocardiaceae</taxon>
        <taxon>Pseudonocardia</taxon>
    </lineage>
</organism>
<dbReference type="Proteomes" id="UP000194360">
    <property type="component" value="Unassembled WGS sequence"/>
</dbReference>
<comment type="caution">
    <text evidence="2">The sequence shown here is derived from an EMBL/GenBank/DDBJ whole genome shotgun (WGS) entry which is preliminary data.</text>
</comment>
<reference evidence="2 3" key="1">
    <citation type="submission" date="2016-09" db="EMBL/GenBank/DDBJ databases">
        <title>Pseudonocardia autotrophica DSM535, a candidate organism with high potential of specific P450 cytochromes.</title>
        <authorList>
            <person name="Grumaz C."/>
            <person name="Vainshtein Y."/>
            <person name="Kirstahler P."/>
            <person name="Sohn K."/>
        </authorList>
    </citation>
    <scope>NUCLEOTIDE SEQUENCE [LARGE SCALE GENOMIC DNA]</scope>
    <source>
        <strain evidence="2 3">DSM 535</strain>
    </source>
</reference>
<dbReference type="STRING" id="2074.BG845_05609"/>
<keyword evidence="3" id="KW-1185">Reference proteome</keyword>
<gene>
    <name evidence="2" type="ORF">BG845_05609</name>
</gene>